<dbReference type="Gene3D" id="3.40.1260.10">
    <property type="entry name" value="DsrEFH-like"/>
    <property type="match status" value="1"/>
</dbReference>
<comment type="caution">
    <text evidence="2">The sequence shown here is derived from an EMBL/GenBank/DDBJ whole genome shotgun (WGS) entry which is preliminary data.</text>
</comment>
<evidence type="ECO:0000256" key="1">
    <source>
        <dbReference type="SAM" id="SignalP"/>
    </source>
</evidence>
<keyword evidence="1" id="KW-0732">Signal</keyword>
<dbReference type="PATRIC" id="fig|36861.3.peg.3202"/>
<dbReference type="PANTHER" id="PTHR37691:SF1">
    <property type="entry name" value="BLR3518 PROTEIN"/>
    <property type="match status" value="1"/>
</dbReference>
<dbReference type="InterPro" id="IPR027396">
    <property type="entry name" value="DsrEFH-like"/>
</dbReference>
<gene>
    <name evidence="2" type="ORF">ABW22_16225</name>
</gene>
<dbReference type="EMBL" id="LDUG01000061">
    <property type="protein sequence ID" value="KVW91338.1"/>
    <property type="molecule type" value="Genomic_DNA"/>
</dbReference>
<protein>
    <submittedName>
        <fullName evidence="2">Uncharacterized protein</fullName>
    </submittedName>
</protein>
<organism evidence="2 3">
    <name type="scientific">Thiobacillus denitrificans</name>
    <dbReference type="NCBI Taxonomy" id="36861"/>
    <lineage>
        <taxon>Bacteria</taxon>
        <taxon>Pseudomonadati</taxon>
        <taxon>Pseudomonadota</taxon>
        <taxon>Betaproteobacteria</taxon>
        <taxon>Nitrosomonadales</taxon>
        <taxon>Thiobacillaceae</taxon>
        <taxon>Thiobacillus</taxon>
    </lineage>
</organism>
<feature type="signal peptide" evidence="1">
    <location>
        <begin position="1"/>
        <end position="15"/>
    </location>
</feature>
<dbReference type="SUPFAM" id="SSF75169">
    <property type="entry name" value="DsrEFH-like"/>
    <property type="match status" value="1"/>
</dbReference>
<evidence type="ECO:0000313" key="2">
    <source>
        <dbReference type="EMBL" id="KVW91338.1"/>
    </source>
</evidence>
<reference evidence="2 3" key="1">
    <citation type="journal article" date="2015" name="Appl. Environ. Microbiol.">
        <title>Aerobic and Anaerobic Thiosulfate Oxidation by a Cold-Adapted, Subglacial Chemoautotroph.</title>
        <authorList>
            <person name="Harrold Z.R."/>
            <person name="Skidmore M.L."/>
            <person name="Hamilton T.L."/>
            <person name="Desch L."/>
            <person name="Amada K."/>
            <person name="van Gelder W."/>
            <person name="Glover K."/>
            <person name="Roden E.E."/>
            <person name="Boyd E.S."/>
        </authorList>
    </citation>
    <scope>NUCLEOTIDE SEQUENCE [LARGE SCALE GENOMIC DNA]</scope>
    <source>
        <strain evidence="2 3">RG</strain>
    </source>
</reference>
<proteinExistence type="predicted"/>
<dbReference type="InterPro" id="IPR003787">
    <property type="entry name" value="Sulphur_relay_DsrE/F-like"/>
</dbReference>
<keyword evidence="3" id="KW-1185">Reference proteome</keyword>
<dbReference type="Pfam" id="PF02635">
    <property type="entry name" value="DsrE"/>
    <property type="match status" value="1"/>
</dbReference>
<dbReference type="Proteomes" id="UP000064243">
    <property type="component" value="Unassembled WGS sequence"/>
</dbReference>
<dbReference type="AlphaFoldDB" id="A0A125BB58"/>
<feature type="chain" id="PRO_5012407429" evidence="1">
    <location>
        <begin position="16"/>
        <end position="133"/>
    </location>
</feature>
<name>A0A125BB58_THIDE</name>
<evidence type="ECO:0000313" key="3">
    <source>
        <dbReference type="Proteomes" id="UP000064243"/>
    </source>
</evidence>
<accession>A0A125BB58</accession>
<dbReference type="PANTHER" id="PTHR37691">
    <property type="entry name" value="BLR3518 PROTEIN"/>
    <property type="match status" value="1"/>
</dbReference>
<sequence length="133" mass="14505">MLLALLALYGASAHAADTQAVPFVMQMTVGDSDAQRRAFLQIAKVLEDIGPHKVKVEVVAYEGGIASLLADNSDTATLLAALAREGVRFKACRISMRSHGHTDADFPLEVEFVSAGAPEMIRLQMQGYRYWRP</sequence>